<dbReference type="InterPro" id="IPR015943">
    <property type="entry name" value="WD40/YVTN_repeat-like_dom_sf"/>
</dbReference>
<dbReference type="Pfam" id="PF16756">
    <property type="entry name" value="PALB2_WD40"/>
    <property type="match status" value="1"/>
</dbReference>
<dbReference type="EMBL" id="JAGFMF010011768">
    <property type="protein sequence ID" value="KAG8513535.1"/>
    <property type="molecule type" value="Genomic_DNA"/>
</dbReference>
<feature type="compositionally biased region" description="Basic and acidic residues" evidence="1">
    <location>
        <begin position="425"/>
        <end position="436"/>
    </location>
</feature>
<name>A0A8J6AAB2_GALPY</name>
<evidence type="ECO:0000259" key="2">
    <source>
        <dbReference type="Pfam" id="PF16756"/>
    </source>
</evidence>
<feature type="compositionally biased region" description="Polar residues" evidence="1">
    <location>
        <begin position="741"/>
        <end position="753"/>
    </location>
</feature>
<keyword evidence="4" id="KW-1185">Reference proteome</keyword>
<proteinExistence type="predicted"/>
<feature type="domain" description="Partner and localiser of BRCA2 WD40" evidence="2">
    <location>
        <begin position="775"/>
        <end position="1108"/>
    </location>
</feature>
<dbReference type="GO" id="GO:0000724">
    <property type="term" value="P:double-strand break repair via homologous recombination"/>
    <property type="evidence" value="ECO:0007669"/>
    <property type="project" value="InterPro"/>
</dbReference>
<feature type="region of interest" description="Disordered" evidence="1">
    <location>
        <begin position="710"/>
        <end position="753"/>
    </location>
</feature>
<evidence type="ECO:0000313" key="4">
    <source>
        <dbReference type="Proteomes" id="UP000700334"/>
    </source>
</evidence>
<dbReference type="Proteomes" id="UP000700334">
    <property type="component" value="Unassembled WGS sequence"/>
</dbReference>
<dbReference type="GO" id="GO:0005654">
    <property type="term" value="C:nucleoplasm"/>
    <property type="evidence" value="ECO:0007669"/>
    <property type="project" value="TreeGrafter"/>
</dbReference>
<dbReference type="PANTHER" id="PTHR14662">
    <property type="entry name" value="PARTNER AND LOCALIZER OF BRCA2"/>
    <property type="match status" value="1"/>
</dbReference>
<gene>
    <name evidence="3" type="ORF">J0S82_012848</name>
</gene>
<feature type="region of interest" description="Disordered" evidence="1">
    <location>
        <begin position="132"/>
        <end position="163"/>
    </location>
</feature>
<feature type="compositionally biased region" description="Polar residues" evidence="1">
    <location>
        <begin position="188"/>
        <end position="203"/>
    </location>
</feature>
<feature type="region of interest" description="Disordered" evidence="1">
    <location>
        <begin position="425"/>
        <end position="447"/>
    </location>
</feature>
<dbReference type="InterPro" id="IPR031920">
    <property type="entry name" value="PALB2_WD40"/>
</dbReference>
<evidence type="ECO:0000256" key="1">
    <source>
        <dbReference type="SAM" id="MobiDB-lite"/>
    </source>
</evidence>
<sequence length="1109" mass="123105">MEEPLGKPLSFEEKEKYCCFFFQLKEKLAFLKREYSKTLARLQRAQRAEKLKNSNKKTVEEQDCLLQQEISPQLNHSEPKNKTSCDIFQIKSHLDEETGEKTPITLDLEPVSFSPGEDPEERADVIREHCLHRVNGSDGEKRQNKLTGRRNKQQKRTFTSQERESFFDTDVLMLPGKRLKEQELTNRDYPSTPISESPKSSIPDSPATLTGIYEESELIPPTANPQRSVDTPLTRNHFSAMIPLPLHTPSDTSCGQHLELNSPKVCNPEPSGPASPVNLETLDRRMTLFTNTPEVNKALNTSDRLPISPNLEADNSCSIDELTYDNLLTPENQSLKEQNHTEKSFECLGVRNESLQESDLLSQSRSVNLEVISPVSAEDQIHSCTLLEGLPFPAEYYVRTTRRMSNFQRKIALEAVIQSHLGGREKGFKNKNKETNKNVNLSSEETDQSKIRMSDTFAGLSSSRSPFQKLFSLTEVNSSSGATNHDFSRKVVTQPSVRRHRGKRKSVRTPVSDYHELLLSTSGISSVCGSKEQVSLHREQNQKPIIHGKKTIEDFQLPDEDFGHLKLEKLKSCPEKLIEPFESKMYQERHLKERSCINLEEFTPKQIDTEMEDVEEELAVLPRKAPLKMPNLKSKPQDKGLSSSVLLFTPVNTVAADDEGGPTADMCSPAFPILGTTPAFGSQVSSGKASAESGKTCSQLSHLKATVSHDGKQCDDWASPPKSDSLPVSSGRGQPAGDHNSGPQVTPLPTDSPTFKENQLCGNTCLESWKQPIEQNPSGSCSVDVSAVWWDIAGFKEQCIITACEYVVSLWKPLGAWQWEKTYSWHFTEVPVLQIVPVPDACSLVCVALGNLEISEIRALLCSSDGKSEKQVLLSSGNIKAALGLSKRRLVSSSGTLCDQQIDLMALAEDGGSKEKQSLMPPEETVLTFAEVQGMQEALLGSTIMNNIVIWNLKTGQLLKKMHIGDSFHAAVCHRAYSEMGLLFVVLSHPCAQETEPLGSPVFQLIVINPKTALSMGVLLYCLPQGQAGRQVFVSSLLNIRFLEGDVKDHFAAAVLTSGTIAVWDLLLGHCAALLPPISDQNWSFVKWSGTDSHLLAGQKDGNIFIYRY</sequence>
<accession>A0A8J6AAB2</accession>
<feature type="region of interest" description="Disordered" evidence="1">
    <location>
        <begin position="180"/>
        <end position="207"/>
    </location>
</feature>
<dbReference type="InterPro" id="IPR036322">
    <property type="entry name" value="WD40_repeat_dom_sf"/>
</dbReference>
<reference evidence="3" key="1">
    <citation type="journal article" date="2021" name="Evol. Appl.">
        <title>The genome of the Pyrenean desman and the effects of bottlenecks and inbreeding on the genomic landscape of an endangered species.</title>
        <authorList>
            <person name="Escoda L."/>
            <person name="Castresana J."/>
        </authorList>
    </citation>
    <scope>NUCLEOTIDE SEQUENCE</scope>
    <source>
        <strain evidence="3">IBE-C5619</strain>
    </source>
</reference>
<evidence type="ECO:0000313" key="3">
    <source>
        <dbReference type="EMBL" id="KAG8513535.1"/>
    </source>
</evidence>
<dbReference type="PANTHER" id="PTHR14662:SF2">
    <property type="entry name" value="PARTNER AND LOCALIZER OF BRCA2"/>
    <property type="match status" value="1"/>
</dbReference>
<dbReference type="GO" id="GO:0003677">
    <property type="term" value="F:DNA binding"/>
    <property type="evidence" value="ECO:0007669"/>
    <property type="project" value="InterPro"/>
</dbReference>
<dbReference type="InterPro" id="IPR042417">
    <property type="entry name" value="PALB2"/>
</dbReference>
<organism evidence="3 4">
    <name type="scientific">Galemys pyrenaicus</name>
    <name type="common">Iberian desman</name>
    <name type="synonym">Pyrenean desman</name>
    <dbReference type="NCBI Taxonomy" id="202257"/>
    <lineage>
        <taxon>Eukaryota</taxon>
        <taxon>Metazoa</taxon>
        <taxon>Chordata</taxon>
        <taxon>Craniata</taxon>
        <taxon>Vertebrata</taxon>
        <taxon>Euteleostomi</taxon>
        <taxon>Mammalia</taxon>
        <taxon>Eutheria</taxon>
        <taxon>Laurasiatheria</taxon>
        <taxon>Eulipotyphla</taxon>
        <taxon>Talpidae</taxon>
        <taxon>Galemys</taxon>
    </lineage>
</organism>
<protein>
    <submittedName>
        <fullName evidence="3">Partner and localizer of BRCA2</fullName>
    </submittedName>
</protein>
<dbReference type="Gene3D" id="2.130.10.10">
    <property type="entry name" value="YVTN repeat-like/Quinoprotein amine dehydrogenase"/>
    <property type="match status" value="1"/>
</dbReference>
<dbReference type="SUPFAM" id="SSF50978">
    <property type="entry name" value="WD40 repeat-like"/>
    <property type="match status" value="1"/>
</dbReference>
<dbReference type="OrthoDB" id="9936560at2759"/>
<dbReference type="AlphaFoldDB" id="A0A8J6AAB2"/>
<comment type="caution">
    <text evidence="3">The sequence shown here is derived from an EMBL/GenBank/DDBJ whole genome shotgun (WGS) entry which is preliminary data.</text>
</comment>